<evidence type="ECO:0000256" key="1">
    <source>
        <dbReference type="SAM" id="Phobius"/>
    </source>
</evidence>
<feature type="transmembrane region" description="Helical" evidence="1">
    <location>
        <begin position="73"/>
        <end position="94"/>
    </location>
</feature>
<evidence type="ECO:0000313" key="3">
    <source>
        <dbReference type="Proteomes" id="UP001142325"/>
    </source>
</evidence>
<sequence length="368" mass="40290">MTVSFDASPLTEPVDPHEVRAFAKNHRTPVSVGAIIAIALGAAVALFMLVTVVPSLIGYVLELFADGHTGQGLLIIGIAAAIIAGAAFALVLGLRHSRIKRYRLHRFAEANRMQYVGTVRDPALPGMIFHEGDSRVSQQVIRGERPRLVEFGNFQYSTGSGKNRTTHEWGYVAVKLDVPLPNIVLDSSGNNSLFGSNLPTSFNKKQRLGLEGDFDKHFSLYCPEGYERDALYLFTPDIMARFIENVAQLDVEIVDDWLFLYASREASTLDATTWAWLFGAVDALMTKLDQWGRWRDERLIATHTASAAGTSPMQMADGTALPFAAPAGAFAPPPGVAPQGRRLKQSVPWVLFILFGLVAAFGLISHFF</sequence>
<gene>
    <name evidence="2" type="ORF">GCM10017596_06430</name>
</gene>
<dbReference type="AlphaFoldDB" id="A0A9W6HQE0"/>
<dbReference type="Proteomes" id="UP001142325">
    <property type="component" value="Unassembled WGS sequence"/>
</dbReference>
<organism evidence="2 3">
    <name type="scientific">Microbacterium keratanolyticum</name>
    <dbReference type="NCBI Taxonomy" id="67574"/>
    <lineage>
        <taxon>Bacteria</taxon>
        <taxon>Bacillati</taxon>
        <taxon>Actinomycetota</taxon>
        <taxon>Actinomycetes</taxon>
        <taxon>Micrococcales</taxon>
        <taxon>Microbacteriaceae</taxon>
        <taxon>Microbacterium</taxon>
    </lineage>
</organism>
<keyword evidence="1" id="KW-0812">Transmembrane</keyword>
<feature type="transmembrane region" description="Helical" evidence="1">
    <location>
        <begin position="30"/>
        <end position="61"/>
    </location>
</feature>
<name>A0A9W6HQE0_9MICO</name>
<protein>
    <submittedName>
        <fullName evidence="2">Uncharacterized protein</fullName>
    </submittedName>
</protein>
<dbReference type="RefSeq" id="WP_204938603.1">
    <property type="nucleotide sequence ID" value="NZ_BAAAUM010000001.1"/>
</dbReference>
<feature type="transmembrane region" description="Helical" evidence="1">
    <location>
        <begin position="349"/>
        <end position="367"/>
    </location>
</feature>
<reference evidence="2" key="2">
    <citation type="submission" date="2023-01" db="EMBL/GenBank/DDBJ databases">
        <authorList>
            <person name="Sun Q."/>
            <person name="Evtushenko L."/>
        </authorList>
    </citation>
    <scope>NUCLEOTIDE SEQUENCE</scope>
    <source>
        <strain evidence="2">VKM Ac-1958</strain>
    </source>
</reference>
<dbReference type="EMBL" id="BSET01000001">
    <property type="protein sequence ID" value="GLK00928.1"/>
    <property type="molecule type" value="Genomic_DNA"/>
</dbReference>
<keyword evidence="3" id="KW-1185">Reference proteome</keyword>
<accession>A0A9W6HQE0</accession>
<reference evidence="2" key="1">
    <citation type="journal article" date="2014" name="Int. J. Syst. Evol. Microbiol.">
        <title>Complete genome sequence of Corynebacterium casei LMG S-19264T (=DSM 44701T), isolated from a smear-ripened cheese.</title>
        <authorList>
            <consortium name="US DOE Joint Genome Institute (JGI-PGF)"/>
            <person name="Walter F."/>
            <person name="Albersmeier A."/>
            <person name="Kalinowski J."/>
            <person name="Ruckert C."/>
        </authorList>
    </citation>
    <scope>NUCLEOTIDE SEQUENCE</scope>
    <source>
        <strain evidence="2">VKM Ac-1958</strain>
    </source>
</reference>
<proteinExistence type="predicted"/>
<keyword evidence="1" id="KW-0472">Membrane</keyword>
<evidence type="ECO:0000313" key="2">
    <source>
        <dbReference type="EMBL" id="GLK00928.1"/>
    </source>
</evidence>
<comment type="caution">
    <text evidence="2">The sequence shown here is derived from an EMBL/GenBank/DDBJ whole genome shotgun (WGS) entry which is preliminary data.</text>
</comment>
<keyword evidence="1" id="KW-1133">Transmembrane helix</keyword>